<dbReference type="Gene3D" id="1.20.1510.10">
    <property type="entry name" value="Cation efflux protein transmembrane domain"/>
    <property type="match status" value="1"/>
</dbReference>
<dbReference type="AlphaFoldDB" id="A0A4R2EY82"/>
<dbReference type="InterPro" id="IPR002524">
    <property type="entry name" value="Cation_efflux"/>
</dbReference>
<dbReference type="Gene3D" id="3.30.70.1350">
    <property type="entry name" value="Cation efflux protein, cytoplasmic domain"/>
    <property type="match status" value="1"/>
</dbReference>
<keyword evidence="5 7" id="KW-1133">Transmembrane helix</keyword>
<evidence type="ECO:0000256" key="1">
    <source>
        <dbReference type="ARBA" id="ARBA00004141"/>
    </source>
</evidence>
<dbReference type="RefSeq" id="WP_131837665.1">
    <property type="nucleotide sequence ID" value="NZ_SLWB01000001.1"/>
</dbReference>
<dbReference type="NCBIfam" id="TIGR01297">
    <property type="entry name" value="CDF"/>
    <property type="match status" value="1"/>
</dbReference>
<evidence type="ECO:0000259" key="8">
    <source>
        <dbReference type="Pfam" id="PF01545"/>
    </source>
</evidence>
<keyword evidence="4 7" id="KW-0812">Transmembrane</keyword>
<dbReference type="InterPro" id="IPR027469">
    <property type="entry name" value="Cation_efflux_TMD_sf"/>
</dbReference>
<evidence type="ECO:0000256" key="5">
    <source>
        <dbReference type="ARBA" id="ARBA00022989"/>
    </source>
</evidence>
<dbReference type="InterPro" id="IPR058533">
    <property type="entry name" value="Cation_efflux_TM"/>
</dbReference>
<dbReference type="Pfam" id="PF16916">
    <property type="entry name" value="ZT_dimer"/>
    <property type="match status" value="1"/>
</dbReference>
<sequence length="332" mass="36352">MQNNAQQNISAQKIVAVVAVSLFAIKTAAWYITGSVAIFTDAMESIVNVVGGVVGLYSLYLSAVPRDKNHPYGHGKVEFISAGFEGALIAIAGALIIYKSILALISPTPLAKLDYGIYLVLFSAIVNYGVGLMAIRQGRKTRSLALVASGKHLQSDTYTTLGIIAGLIILKLTGKTWLDAVTAMIFAGLIIYQGVKIVRHALAGIMDEADTKLISEVVEHINSNRRMQWVDLHNFRIVKYGAVYHIDCHLTVPWYITVKEAHIEASQLEGLIVEKFGPNVEMSVHVEDCHLSACSICEVKDCIHRIAPLNQRVEWTSENVANAKRHTGNETR</sequence>
<dbReference type="EMBL" id="SLWB01000001">
    <property type="protein sequence ID" value="TCN72877.1"/>
    <property type="molecule type" value="Genomic_DNA"/>
</dbReference>
<comment type="caution">
    <text evidence="10">The sequence shown here is derived from an EMBL/GenBank/DDBJ whole genome shotgun (WGS) entry which is preliminary data.</text>
</comment>
<feature type="transmembrane region" description="Helical" evidence="7">
    <location>
        <begin position="117"/>
        <end position="135"/>
    </location>
</feature>
<dbReference type="OrthoDB" id="9806522at2"/>
<comment type="similarity">
    <text evidence="2">Belongs to the cation diffusion facilitator (CDF) transporter (TC 2.A.4) family.</text>
</comment>
<accession>A0A4R2EY82</accession>
<dbReference type="Pfam" id="PF01545">
    <property type="entry name" value="Cation_efflux"/>
    <property type="match status" value="1"/>
</dbReference>
<evidence type="ECO:0000256" key="4">
    <source>
        <dbReference type="ARBA" id="ARBA00022692"/>
    </source>
</evidence>
<dbReference type="PANTHER" id="PTHR43840">
    <property type="entry name" value="MITOCHONDRIAL METAL TRANSPORTER 1-RELATED"/>
    <property type="match status" value="1"/>
</dbReference>
<evidence type="ECO:0000259" key="9">
    <source>
        <dbReference type="Pfam" id="PF16916"/>
    </source>
</evidence>
<dbReference type="SUPFAM" id="SSF161111">
    <property type="entry name" value="Cation efflux protein transmembrane domain-like"/>
    <property type="match status" value="1"/>
</dbReference>
<dbReference type="PANTHER" id="PTHR43840:SF15">
    <property type="entry name" value="MITOCHONDRIAL METAL TRANSPORTER 1-RELATED"/>
    <property type="match status" value="1"/>
</dbReference>
<keyword evidence="6 7" id="KW-0472">Membrane</keyword>
<keyword evidence="11" id="KW-1185">Reference proteome</keyword>
<name>A0A4R2EY82_9BACT</name>
<evidence type="ECO:0000256" key="7">
    <source>
        <dbReference type="SAM" id="Phobius"/>
    </source>
</evidence>
<dbReference type="SUPFAM" id="SSF160240">
    <property type="entry name" value="Cation efflux protein cytoplasmic domain-like"/>
    <property type="match status" value="1"/>
</dbReference>
<evidence type="ECO:0000313" key="10">
    <source>
        <dbReference type="EMBL" id="TCN72877.1"/>
    </source>
</evidence>
<proteinExistence type="inferred from homology"/>
<evidence type="ECO:0000256" key="3">
    <source>
        <dbReference type="ARBA" id="ARBA00022448"/>
    </source>
</evidence>
<reference evidence="10 11" key="1">
    <citation type="submission" date="2019-03" db="EMBL/GenBank/DDBJ databases">
        <title>Genomic Encyclopedia of Archaeal and Bacterial Type Strains, Phase II (KMG-II): from individual species to whole genera.</title>
        <authorList>
            <person name="Goeker M."/>
        </authorList>
    </citation>
    <scope>NUCLEOTIDE SEQUENCE [LARGE SCALE GENOMIC DNA]</scope>
    <source>
        <strain evidence="10 11">RL-C</strain>
    </source>
</reference>
<organism evidence="10 11">
    <name type="scientific">Acetobacteroides hydrogenigenes</name>
    <dbReference type="NCBI Taxonomy" id="979970"/>
    <lineage>
        <taxon>Bacteria</taxon>
        <taxon>Pseudomonadati</taxon>
        <taxon>Bacteroidota</taxon>
        <taxon>Bacteroidia</taxon>
        <taxon>Bacteroidales</taxon>
        <taxon>Rikenellaceae</taxon>
        <taxon>Acetobacteroides</taxon>
    </lineage>
</organism>
<feature type="transmembrane region" description="Helical" evidence="7">
    <location>
        <begin position="14"/>
        <end position="33"/>
    </location>
</feature>
<dbReference type="Proteomes" id="UP000294830">
    <property type="component" value="Unassembled WGS sequence"/>
</dbReference>
<dbReference type="GO" id="GO:0005886">
    <property type="term" value="C:plasma membrane"/>
    <property type="evidence" value="ECO:0007669"/>
    <property type="project" value="TreeGrafter"/>
</dbReference>
<dbReference type="GO" id="GO:0015086">
    <property type="term" value="F:cadmium ion transmembrane transporter activity"/>
    <property type="evidence" value="ECO:0007669"/>
    <property type="project" value="TreeGrafter"/>
</dbReference>
<feature type="transmembrane region" description="Helical" evidence="7">
    <location>
        <begin position="84"/>
        <end position="105"/>
    </location>
</feature>
<evidence type="ECO:0000256" key="2">
    <source>
        <dbReference type="ARBA" id="ARBA00008114"/>
    </source>
</evidence>
<feature type="transmembrane region" description="Helical" evidence="7">
    <location>
        <begin position="45"/>
        <end position="63"/>
    </location>
</feature>
<feature type="domain" description="Cation efflux protein transmembrane" evidence="8">
    <location>
        <begin position="14"/>
        <end position="205"/>
    </location>
</feature>
<keyword evidence="3" id="KW-0813">Transport</keyword>
<dbReference type="InterPro" id="IPR036837">
    <property type="entry name" value="Cation_efflux_CTD_sf"/>
</dbReference>
<evidence type="ECO:0000256" key="6">
    <source>
        <dbReference type="ARBA" id="ARBA00023136"/>
    </source>
</evidence>
<evidence type="ECO:0000313" key="11">
    <source>
        <dbReference type="Proteomes" id="UP000294830"/>
    </source>
</evidence>
<dbReference type="InterPro" id="IPR027470">
    <property type="entry name" value="Cation_efflux_CTD"/>
</dbReference>
<feature type="domain" description="Cation efflux protein cytoplasmic" evidence="9">
    <location>
        <begin position="213"/>
        <end position="289"/>
    </location>
</feature>
<dbReference type="InterPro" id="IPR050291">
    <property type="entry name" value="CDF_Transporter"/>
</dbReference>
<dbReference type="GO" id="GO:0006882">
    <property type="term" value="P:intracellular zinc ion homeostasis"/>
    <property type="evidence" value="ECO:0007669"/>
    <property type="project" value="TreeGrafter"/>
</dbReference>
<comment type="subcellular location">
    <subcellularLocation>
        <location evidence="1">Membrane</location>
        <topology evidence="1">Multi-pass membrane protein</topology>
    </subcellularLocation>
</comment>
<gene>
    <name evidence="10" type="ORF">CLV25_10195</name>
</gene>
<dbReference type="GO" id="GO:0015341">
    <property type="term" value="F:zinc efflux antiporter activity"/>
    <property type="evidence" value="ECO:0007669"/>
    <property type="project" value="TreeGrafter"/>
</dbReference>
<dbReference type="GO" id="GO:0015093">
    <property type="term" value="F:ferrous iron transmembrane transporter activity"/>
    <property type="evidence" value="ECO:0007669"/>
    <property type="project" value="TreeGrafter"/>
</dbReference>
<protein>
    <submittedName>
        <fullName evidence="10">Cation diffusion facilitator family transporter</fullName>
    </submittedName>
</protein>